<sequence>MLVLPDLSPLSVISENLERTAAAKESTRQRVARSRALCAEGAEHAQRTVEIIRASLGVLRSLSTPVGDP</sequence>
<gene>
    <name evidence="1" type="ORF">D3272_04575</name>
</gene>
<protein>
    <submittedName>
        <fullName evidence="1">Uncharacterized protein</fullName>
    </submittedName>
</protein>
<evidence type="ECO:0000313" key="2">
    <source>
        <dbReference type="Proteomes" id="UP000289411"/>
    </source>
</evidence>
<evidence type="ECO:0000313" key="1">
    <source>
        <dbReference type="EMBL" id="RYB06616.1"/>
    </source>
</evidence>
<dbReference type="AlphaFoldDB" id="A0A4Q2RF15"/>
<reference evidence="1 2" key="2">
    <citation type="submission" date="2019-02" db="EMBL/GenBank/DDBJ databases">
        <title>'Lichenibacterium ramalinii' gen. nov. sp. nov., 'Lichenibacterium minor' gen. nov. sp. nov.</title>
        <authorList>
            <person name="Pankratov T."/>
        </authorList>
    </citation>
    <scope>NUCLEOTIDE SEQUENCE [LARGE SCALE GENOMIC DNA]</scope>
    <source>
        <strain evidence="1 2">RmlP001</strain>
    </source>
</reference>
<dbReference type="EMBL" id="QYBC01000003">
    <property type="protein sequence ID" value="RYB06616.1"/>
    <property type="molecule type" value="Genomic_DNA"/>
</dbReference>
<accession>A0A4Q2RF15</accession>
<reference evidence="1 2" key="1">
    <citation type="submission" date="2018-09" db="EMBL/GenBank/DDBJ databases">
        <authorList>
            <person name="Grouzdev D.S."/>
            <person name="Krutkina M.S."/>
        </authorList>
    </citation>
    <scope>NUCLEOTIDE SEQUENCE [LARGE SCALE GENOMIC DNA]</scope>
    <source>
        <strain evidence="1 2">RmlP001</strain>
    </source>
</reference>
<dbReference type="Proteomes" id="UP000289411">
    <property type="component" value="Unassembled WGS sequence"/>
</dbReference>
<comment type="caution">
    <text evidence="1">The sequence shown here is derived from an EMBL/GenBank/DDBJ whole genome shotgun (WGS) entry which is preliminary data.</text>
</comment>
<keyword evidence="2" id="KW-1185">Reference proteome</keyword>
<name>A0A4Q2RF15_9HYPH</name>
<proteinExistence type="predicted"/>
<organism evidence="1 2">
    <name type="scientific">Lichenibacterium ramalinae</name>
    <dbReference type="NCBI Taxonomy" id="2316527"/>
    <lineage>
        <taxon>Bacteria</taxon>
        <taxon>Pseudomonadati</taxon>
        <taxon>Pseudomonadota</taxon>
        <taxon>Alphaproteobacteria</taxon>
        <taxon>Hyphomicrobiales</taxon>
        <taxon>Lichenihabitantaceae</taxon>
        <taxon>Lichenibacterium</taxon>
    </lineage>
</organism>